<dbReference type="Pfam" id="PF01551">
    <property type="entry name" value="Peptidase_M23"/>
    <property type="match status" value="1"/>
</dbReference>
<organism evidence="4 5">
    <name type="scientific">Candidatus Cardinium hertigii</name>
    <dbReference type="NCBI Taxonomy" id="247481"/>
    <lineage>
        <taxon>Bacteria</taxon>
        <taxon>Pseudomonadati</taxon>
        <taxon>Bacteroidota</taxon>
        <taxon>Cytophagia</taxon>
        <taxon>Cytophagales</taxon>
        <taxon>Amoebophilaceae</taxon>
        <taxon>Candidatus Cardinium</taxon>
    </lineage>
</organism>
<feature type="domain" description="M23ase beta-sheet core" evidence="3">
    <location>
        <begin position="195"/>
        <end position="291"/>
    </location>
</feature>
<feature type="transmembrane region" description="Helical" evidence="2">
    <location>
        <begin position="21"/>
        <end position="47"/>
    </location>
</feature>
<protein>
    <submittedName>
        <fullName evidence="4">M23 family metallopeptidase</fullName>
    </submittedName>
</protein>
<dbReference type="SUPFAM" id="SSF51261">
    <property type="entry name" value="Duplicated hybrid motif"/>
    <property type="match status" value="1"/>
</dbReference>
<dbReference type="RefSeq" id="WP_123662239.1">
    <property type="nucleotide sequence ID" value="NZ_RARA01000014.1"/>
</dbReference>
<keyword evidence="5" id="KW-1185">Reference proteome</keyword>
<reference evidence="4 5" key="1">
    <citation type="submission" date="2018-09" db="EMBL/GenBank/DDBJ databases">
        <title>Comparative Genomics of Wolbachia-Cardinium Dual Endosymbiosis in a Plant-Parasitic Nematode.</title>
        <authorList>
            <person name="Brown A.M.V."/>
            <person name="Wasala S.K."/>
            <person name="Howe D.K."/>
            <person name="Peetz A.B."/>
            <person name="Zasada I.A."/>
            <person name="Denver D.R."/>
        </authorList>
    </citation>
    <scope>NUCLEOTIDE SEQUENCE [LARGE SCALE GENOMIC DNA]</scope>
    <source>
        <strain evidence="4 5">Pp_1</strain>
    </source>
</reference>
<evidence type="ECO:0000256" key="1">
    <source>
        <dbReference type="ARBA" id="ARBA00022729"/>
    </source>
</evidence>
<name>A0A3N2QD63_9BACT</name>
<proteinExistence type="predicted"/>
<keyword evidence="2" id="KW-0812">Transmembrane</keyword>
<dbReference type="PANTHER" id="PTHR21666:SF289">
    <property type="entry name" value="L-ALA--D-GLU ENDOPEPTIDASE"/>
    <property type="match status" value="1"/>
</dbReference>
<keyword evidence="2" id="KW-1133">Transmembrane helix</keyword>
<evidence type="ECO:0000259" key="3">
    <source>
        <dbReference type="Pfam" id="PF01551"/>
    </source>
</evidence>
<keyword evidence="2" id="KW-0472">Membrane</keyword>
<dbReference type="CDD" id="cd12797">
    <property type="entry name" value="M23_peptidase"/>
    <property type="match status" value="1"/>
</dbReference>
<dbReference type="InterPro" id="IPR011055">
    <property type="entry name" value="Dup_hybrid_motif"/>
</dbReference>
<comment type="caution">
    <text evidence="4">The sequence shown here is derived from an EMBL/GenBank/DDBJ whole genome shotgun (WGS) entry which is preliminary data.</text>
</comment>
<dbReference type="OrthoDB" id="9810477at2"/>
<evidence type="ECO:0000313" key="4">
    <source>
        <dbReference type="EMBL" id="ROT47753.1"/>
    </source>
</evidence>
<dbReference type="GO" id="GO:0004222">
    <property type="term" value="F:metalloendopeptidase activity"/>
    <property type="evidence" value="ECO:0007669"/>
    <property type="project" value="TreeGrafter"/>
</dbReference>
<keyword evidence="1" id="KW-0732">Signal</keyword>
<dbReference type="Proteomes" id="UP000270927">
    <property type="component" value="Unassembled WGS sequence"/>
</dbReference>
<dbReference type="EMBL" id="RARA01000014">
    <property type="protein sequence ID" value="ROT47753.1"/>
    <property type="molecule type" value="Genomic_DNA"/>
</dbReference>
<sequence length="320" mass="35894">MRKAKYYYNPATCSYESIKTSILACILRGCGFIALSLVLASAIVRYYKGHFVSPKEAELLADNTKLKTYYIDIQRRIESSTKILNALQEREDTLRVLLNRNPLSTAERDAGMGGVDKYAHLGKETLIAQTLSKVDQLISKLNIQKKSYDYILGVAKTHVSTLKSKPTFPPLSKKHLKRISGSFGMRLHPIFKIRKMHEGVDFAAPMYTPIYAAADGYVKSLKNDKKGLGNHLLLEHGNGFQTLYAHMYSITVKERQKIVRGQQIGTVGSSGASTGPHLHYEIFQNRNRVDPVQYFAAELSAAEHDEVCKQAANQTQTLCY</sequence>
<dbReference type="InterPro" id="IPR016047">
    <property type="entry name" value="M23ase_b-sheet_dom"/>
</dbReference>
<evidence type="ECO:0000256" key="2">
    <source>
        <dbReference type="SAM" id="Phobius"/>
    </source>
</evidence>
<dbReference type="PANTHER" id="PTHR21666">
    <property type="entry name" value="PEPTIDASE-RELATED"/>
    <property type="match status" value="1"/>
</dbReference>
<dbReference type="InterPro" id="IPR050570">
    <property type="entry name" value="Cell_wall_metabolism_enzyme"/>
</dbReference>
<evidence type="ECO:0000313" key="5">
    <source>
        <dbReference type="Proteomes" id="UP000270927"/>
    </source>
</evidence>
<gene>
    <name evidence="4" type="ORF">EDM02_00640</name>
</gene>
<dbReference type="AlphaFoldDB" id="A0A3N2QD63"/>
<dbReference type="Gene3D" id="2.70.70.10">
    <property type="entry name" value="Glucose Permease (Domain IIA)"/>
    <property type="match status" value="1"/>
</dbReference>
<accession>A0A3N2QD63</accession>